<dbReference type="InterPro" id="IPR004561">
    <property type="entry name" value="IsoChor_synthase"/>
</dbReference>
<accession>A0A239VRG2</accession>
<evidence type="ECO:0000313" key="8">
    <source>
        <dbReference type="EMBL" id="SNV24857.1"/>
    </source>
</evidence>
<evidence type="ECO:0000256" key="5">
    <source>
        <dbReference type="ARBA" id="ARBA00041564"/>
    </source>
</evidence>
<dbReference type="KEGG" id="dco:SAMEA4475696_2135"/>
<proteinExistence type="inferred from homology"/>
<dbReference type="EC" id="5.4.4.2" evidence="3"/>
<organism evidence="8 9">
    <name type="scientific">Dermatophilus congolensis</name>
    <dbReference type="NCBI Taxonomy" id="1863"/>
    <lineage>
        <taxon>Bacteria</taxon>
        <taxon>Bacillati</taxon>
        <taxon>Actinomycetota</taxon>
        <taxon>Actinomycetes</taxon>
        <taxon>Micrococcales</taxon>
        <taxon>Dermatophilaceae</taxon>
        <taxon>Dermatophilus</taxon>
    </lineage>
</organism>
<dbReference type="SUPFAM" id="SSF56322">
    <property type="entry name" value="ADC synthase"/>
    <property type="match status" value="1"/>
</dbReference>
<evidence type="ECO:0000256" key="3">
    <source>
        <dbReference type="ARBA" id="ARBA00012824"/>
    </source>
</evidence>
<dbReference type="GO" id="GO:0008909">
    <property type="term" value="F:isochorismate synthase activity"/>
    <property type="evidence" value="ECO:0007669"/>
    <property type="project" value="UniProtKB-EC"/>
</dbReference>
<dbReference type="GO" id="GO:0009697">
    <property type="term" value="P:salicylic acid biosynthetic process"/>
    <property type="evidence" value="ECO:0007669"/>
    <property type="project" value="TreeGrafter"/>
</dbReference>
<comment type="catalytic activity">
    <reaction evidence="1">
        <text>chorismate = isochorismate</text>
        <dbReference type="Rhea" id="RHEA:18985"/>
        <dbReference type="ChEBI" id="CHEBI:29748"/>
        <dbReference type="ChEBI" id="CHEBI:29780"/>
        <dbReference type="EC" id="5.4.4.2"/>
    </reaction>
</comment>
<protein>
    <recommendedName>
        <fullName evidence="3">isochorismate synthase</fullName>
        <ecNumber evidence="3">5.4.4.2</ecNumber>
    </recommendedName>
    <alternativeName>
        <fullName evidence="5">Isochorismate mutase</fullName>
    </alternativeName>
</protein>
<dbReference type="NCBIfam" id="TIGR00543">
    <property type="entry name" value="isochor_syn"/>
    <property type="match status" value="1"/>
</dbReference>
<dbReference type="AlphaFoldDB" id="A0A239VRG2"/>
<sequence>MTTPNVSSPHVTHTVNQAPAPRLYATTTALPPTDGPTHLHNALRDADPRTTLAWIRDGNGLIAHGRATTITTHGHSRFTDANTWWQTITNNATIDNDIQAPGTGLIAFGSFAYSPHSPHGATLIVPEHITGTHNGISWHTTITTTPTTPTPPPPAPPITEPGPATYTPGTLTETTWTDRVTQAIDAITNGHLDKVVLARDEHITTPHPIDPRWLLTQLTNSYPHTWVFAIDGLIGATPEMLIRLHNNTATSRILAGTIRRTGNTTTDTNLASTLTHSPKDLHEHAYAVTSVTDVLQPHCHTLSVPETPFVLDLPNVMHLATDVTGHTNTNINVLELAEQLHPSAAVCGTPRTTADNLINTLEGMDRGRYAGPIGWIDSHGDGEFGIALRCGHLDATHTNMRIFAGCGIVDASDPTAELNESHAKLLPMKNAFTPPQDAHP</sequence>
<evidence type="ECO:0000256" key="6">
    <source>
        <dbReference type="SAM" id="MobiDB-lite"/>
    </source>
</evidence>
<feature type="region of interest" description="Disordered" evidence="6">
    <location>
        <begin position="1"/>
        <end position="20"/>
    </location>
</feature>
<dbReference type="InterPro" id="IPR005801">
    <property type="entry name" value="ADC_synthase"/>
</dbReference>
<evidence type="ECO:0000256" key="2">
    <source>
        <dbReference type="ARBA" id="ARBA00005297"/>
    </source>
</evidence>
<reference evidence="8 9" key="1">
    <citation type="submission" date="2017-06" db="EMBL/GenBank/DDBJ databases">
        <authorList>
            <consortium name="Pathogen Informatics"/>
        </authorList>
    </citation>
    <scope>NUCLEOTIDE SEQUENCE [LARGE SCALE GENOMIC DNA]</scope>
    <source>
        <strain evidence="8 9">NCTC13039</strain>
    </source>
</reference>
<feature type="compositionally biased region" description="Polar residues" evidence="6">
    <location>
        <begin position="1"/>
        <end position="17"/>
    </location>
</feature>
<evidence type="ECO:0000256" key="1">
    <source>
        <dbReference type="ARBA" id="ARBA00000799"/>
    </source>
</evidence>
<keyword evidence="4 8" id="KW-0413">Isomerase</keyword>
<dbReference type="PANTHER" id="PTHR42839">
    <property type="entry name" value="ISOCHORISMATE SYNTHASE ENTC"/>
    <property type="match status" value="1"/>
</dbReference>
<dbReference type="Pfam" id="PF00425">
    <property type="entry name" value="Chorismate_bind"/>
    <property type="match status" value="1"/>
</dbReference>
<dbReference type="PANTHER" id="PTHR42839:SF2">
    <property type="entry name" value="ISOCHORISMATE SYNTHASE ENTC"/>
    <property type="match status" value="1"/>
</dbReference>
<comment type="similarity">
    <text evidence="2">Belongs to the isochorismate synthase family.</text>
</comment>
<keyword evidence="9" id="KW-1185">Reference proteome</keyword>
<dbReference type="OrthoDB" id="9806579at2"/>
<dbReference type="Proteomes" id="UP000242637">
    <property type="component" value="Chromosome 1"/>
</dbReference>
<evidence type="ECO:0000256" key="4">
    <source>
        <dbReference type="ARBA" id="ARBA00023235"/>
    </source>
</evidence>
<dbReference type="STRING" id="1121387.GCA_000429885_00503"/>
<dbReference type="InterPro" id="IPR015890">
    <property type="entry name" value="Chorismate_C"/>
</dbReference>
<evidence type="ECO:0000313" key="9">
    <source>
        <dbReference type="Proteomes" id="UP000242637"/>
    </source>
</evidence>
<feature type="domain" description="Chorismate-utilising enzyme C-terminal" evidence="7">
    <location>
        <begin position="174"/>
        <end position="424"/>
    </location>
</feature>
<dbReference type="EMBL" id="LT906453">
    <property type="protein sequence ID" value="SNV24857.1"/>
    <property type="molecule type" value="Genomic_DNA"/>
</dbReference>
<name>A0A239VRG2_9MICO</name>
<gene>
    <name evidence="8" type="primary">dhbC</name>
    <name evidence="8" type="ORF">SAMEA4475696_02135</name>
</gene>
<dbReference type="Gene3D" id="3.60.120.10">
    <property type="entry name" value="Anthranilate synthase"/>
    <property type="match status" value="1"/>
</dbReference>
<evidence type="ECO:0000259" key="7">
    <source>
        <dbReference type="Pfam" id="PF00425"/>
    </source>
</evidence>